<protein>
    <recommendedName>
        <fullName evidence="2">Type II secretion system protein H</fullName>
    </recommendedName>
    <alternativeName>
        <fullName evidence="10">General secretion pathway protein H</fullName>
    </alternativeName>
</protein>
<keyword evidence="4" id="KW-0488">Methylation</keyword>
<dbReference type="InterPro" id="IPR045584">
    <property type="entry name" value="Pilin-like"/>
</dbReference>
<evidence type="ECO:0000256" key="5">
    <source>
        <dbReference type="ARBA" id="ARBA00022519"/>
    </source>
</evidence>
<reference evidence="13" key="1">
    <citation type="submission" date="2017-08" db="EMBL/GenBank/DDBJ databases">
        <title>A dynamic microbial community with high functional redundancy inhabits the cold, oxic subseafloor aquifer.</title>
        <authorList>
            <person name="Tully B.J."/>
            <person name="Wheat C.G."/>
            <person name="Glazer B.T."/>
            <person name="Huber J.A."/>
        </authorList>
    </citation>
    <scope>NUCLEOTIDE SEQUENCE [LARGE SCALE GENOMIC DNA]</scope>
</reference>
<dbReference type="InterPro" id="IPR022346">
    <property type="entry name" value="T2SS_GspH"/>
</dbReference>
<evidence type="ECO:0000256" key="1">
    <source>
        <dbReference type="ARBA" id="ARBA00004377"/>
    </source>
</evidence>
<proteinExistence type="inferred from homology"/>
<name>A0A2A4WXW2_9GAMM</name>
<evidence type="ECO:0000256" key="2">
    <source>
        <dbReference type="ARBA" id="ARBA00021549"/>
    </source>
</evidence>
<evidence type="ECO:0000313" key="13">
    <source>
        <dbReference type="Proteomes" id="UP000218767"/>
    </source>
</evidence>
<evidence type="ECO:0000256" key="7">
    <source>
        <dbReference type="ARBA" id="ARBA00022989"/>
    </source>
</evidence>
<dbReference type="GO" id="GO:0005886">
    <property type="term" value="C:plasma membrane"/>
    <property type="evidence" value="ECO:0007669"/>
    <property type="project" value="UniProtKB-SubCell"/>
</dbReference>
<dbReference type="GO" id="GO:0015627">
    <property type="term" value="C:type II protein secretion system complex"/>
    <property type="evidence" value="ECO:0007669"/>
    <property type="project" value="InterPro"/>
</dbReference>
<comment type="similarity">
    <text evidence="9">Belongs to the GSP H family.</text>
</comment>
<evidence type="ECO:0000256" key="3">
    <source>
        <dbReference type="ARBA" id="ARBA00022475"/>
    </source>
</evidence>
<evidence type="ECO:0000256" key="10">
    <source>
        <dbReference type="ARBA" id="ARBA00030775"/>
    </source>
</evidence>
<gene>
    <name evidence="12" type="ORF">COB20_14945</name>
</gene>
<comment type="caution">
    <text evidence="12">The sequence shown here is derived from an EMBL/GenBank/DDBJ whole genome shotgun (WGS) entry which is preliminary data.</text>
</comment>
<dbReference type="EMBL" id="NVUL01000099">
    <property type="protein sequence ID" value="PCI74657.1"/>
    <property type="molecule type" value="Genomic_DNA"/>
</dbReference>
<accession>A0A2A4WXW2</accession>
<keyword evidence="7" id="KW-1133">Transmembrane helix</keyword>
<evidence type="ECO:0000313" key="12">
    <source>
        <dbReference type="EMBL" id="PCI74657.1"/>
    </source>
</evidence>
<feature type="domain" description="General secretion pathway GspH" evidence="11">
    <location>
        <begin position="38"/>
        <end position="154"/>
    </location>
</feature>
<keyword evidence="6" id="KW-0812">Transmembrane</keyword>
<evidence type="ECO:0000256" key="9">
    <source>
        <dbReference type="ARBA" id="ARBA00025772"/>
    </source>
</evidence>
<comment type="subcellular location">
    <subcellularLocation>
        <location evidence="1">Cell inner membrane</location>
        <topology evidence="1">Single-pass membrane protein</topology>
    </subcellularLocation>
</comment>
<dbReference type="Gene3D" id="3.55.40.10">
    <property type="entry name" value="minor pseudopilin epsh domain"/>
    <property type="match status" value="1"/>
</dbReference>
<sequence>MSLLELLISLGILSILLGISIPDFSELNQSVSGDVTMRKLATAIQLSKMVAITNGTTVTLCKSIDGFSCGGSWKDGVIVFTDSNRDRVINGSDRLARHVTFPYGKGHIRFRAFQNKQYLQLTSLGVTHYQNGNFTYCPFSGDNKLARQLIVNRTARLRFALDNNGDGVREDSRGRPLNCD</sequence>
<dbReference type="Proteomes" id="UP000218767">
    <property type="component" value="Unassembled WGS sequence"/>
</dbReference>
<dbReference type="SUPFAM" id="SSF54523">
    <property type="entry name" value="Pili subunits"/>
    <property type="match status" value="1"/>
</dbReference>
<dbReference type="AlphaFoldDB" id="A0A2A4WXW2"/>
<dbReference type="GO" id="GO:0015628">
    <property type="term" value="P:protein secretion by the type II secretion system"/>
    <property type="evidence" value="ECO:0007669"/>
    <property type="project" value="InterPro"/>
</dbReference>
<organism evidence="12 13">
    <name type="scientific">SAR86 cluster bacterium</name>
    <dbReference type="NCBI Taxonomy" id="2030880"/>
    <lineage>
        <taxon>Bacteria</taxon>
        <taxon>Pseudomonadati</taxon>
        <taxon>Pseudomonadota</taxon>
        <taxon>Gammaproteobacteria</taxon>
        <taxon>SAR86 cluster</taxon>
    </lineage>
</organism>
<evidence type="ECO:0000256" key="6">
    <source>
        <dbReference type="ARBA" id="ARBA00022692"/>
    </source>
</evidence>
<evidence type="ECO:0000259" key="11">
    <source>
        <dbReference type="Pfam" id="PF12019"/>
    </source>
</evidence>
<evidence type="ECO:0000256" key="8">
    <source>
        <dbReference type="ARBA" id="ARBA00023136"/>
    </source>
</evidence>
<evidence type="ECO:0000256" key="4">
    <source>
        <dbReference type="ARBA" id="ARBA00022481"/>
    </source>
</evidence>
<dbReference type="Pfam" id="PF12019">
    <property type="entry name" value="GspH"/>
    <property type="match status" value="1"/>
</dbReference>
<keyword evidence="3" id="KW-1003">Cell membrane</keyword>
<keyword evidence="8" id="KW-0472">Membrane</keyword>
<keyword evidence="5" id="KW-0997">Cell inner membrane</keyword>